<dbReference type="Pfam" id="PF09594">
    <property type="entry name" value="GT87"/>
    <property type="match status" value="1"/>
</dbReference>
<organism evidence="9 10">
    <name type="scientific">Streptomyces morookaense</name>
    <name type="common">Streptoverticillium morookaense</name>
    <dbReference type="NCBI Taxonomy" id="1970"/>
    <lineage>
        <taxon>Bacteria</taxon>
        <taxon>Bacillati</taxon>
        <taxon>Actinomycetota</taxon>
        <taxon>Actinomycetes</taxon>
        <taxon>Kitasatosporales</taxon>
        <taxon>Streptomycetaceae</taxon>
        <taxon>Streptomyces</taxon>
    </lineage>
</organism>
<comment type="similarity">
    <text evidence="7">Belongs to the glycosyltransferase 87 family.</text>
</comment>
<feature type="transmembrane region" description="Helical" evidence="8">
    <location>
        <begin position="213"/>
        <end position="232"/>
    </location>
</feature>
<keyword evidence="2" id="KW-1003">Cell membrane</keyword>
<dbReference type="AlphaFoldDB" id="A0A7Y7BAN9"/>
<keyword evidence="5 8" id="KW-1133">Transmembrane helix</keyword>
<keyword evidence="10" id="KW-1185">Reference proteome</keyword>
<evidence type="ECO:0000256" key="2">
    <source>
        <dbReference type="ARBA" id="ARBA00022475"/>
    </source>
</evidence>
<evidence type="ECO:0000313" key="9">
    <source>
        <dbReference type="EMBL" id="NVK81909.1"/>
    </source>
</evidence>
<keyword evidence="4 8" id="KW-0812">Transmembrane</keyword>
<dbReference type="Proteomes" id="UP000587462">
    <property type="component" value="Unassembled WGS sequence"/>
</dbReference>
<feature type="transmembrane region" description="Helical" evidence="8">
    <location>
        <begin position="377"/>
        <end position="395"/>
    </location>
</feature>
<evidence type="ECO:0000313" key="10">
    <source>
        <dbReference type="Proteomes" id="UP000587462"/>
    </source>
</evidence>
<evidence type="ECO:0000256" key="4">
    <source>
        <dbReference type="ARBA" id="ARBA00022692"/>
    </source>
</evidence>
<evidence type="ECO:0000256" key="7">
    <source>
        <dbReference type="ARBA" id="ARBA00024033"/>
    </source>
</evidence>
<feature type="transmembrane region" description="Helical" evidence="8">
    <location>
        <begin position="274"/>
        <end position="294"/>
    </location>
</feature>
<feature type="transmembrane region" description="Helical" evidence="8">
    <location>
        <begin position="106"/>
        <end position="130"/>
    </location>
</feature>
<keyword evidence="6 8" id="KW-0472">Membrane</keyword>
<evidence type="ECO:0000256" key="5">
    <source>
        <dbReference type="ARBA" id="ARBA00022989"/>
    </source>
</evidence>
<proteinExistence type="inferred from homology"/>
<feature type="transmembrane region" description="Helical" evidence="8">
    <location>
        <begin position="142"/>
        <end position="163"/>
    </location>
</feature>
<feature type="transmembrane region" description="Helical" evidence="8">
    <location>
        <begin position="183"/>
        <end position="206"/>
    </location>
</feature>
<dbReference type="RefSeq" id="WP_171087082.1">
    <property type="nucleotide sequence ID" value="NZ_BNBU01000018.1"/>
</dbReference>
<sequence length="422" mass="44743">MSAPAAAQDPVAPPPEAGAVTASGDDFSRWLRARTSRPVSVAAALLLALSTVRAYAKEAIGIDNDVVVRAARTLLDGGSPYADRRFLYLPGAAFAALPETLLGERLLFYAVPAVTGLFVALSLMPALALFDVRADSRLAAALAAGTALFLPFHSIVSLGNWTVVSVAAFPLALLLARRGRWEAAAGVVGASIALKPMLVPVLLLFVLARKWRALIWAVTLPASVSLVAAVAMPRPELFFTRTLPFLLHGQDAYARPFDASWPAVLERVGMPHPVALGLAVVVALVVLWCAAVRWRCGGAEGLRLVETASLLMLAAFLGSRPSFLNYALVVVPSLAASVVVRTAAVRSVWFWMVLVPQLGGVPWPGVESARRHAFKDIVMYTGMAAVLGLSACRVWSRRRGLITVGDGDYSLCSAPGRQPPAK</sequence>
<gene>
    <name evidence="9" type="ORF">HG542_30305</name>
</gene>
<reference evidence="9 10" key="1">
    <citation type="submission" date="2020-04" db="EMBL/GenBank/DDBJ databases">
        <title>Draft Genome Sequence of Streptomyces morookaense DSM 40503, an 8-azaguanine-producing strain.</title>
        <authorList>
            <person name="Qi J."/>
            <person name="Gao J.-M."/>
        </authorList>
    </citation>
    <scope>NUCLEOTIDE SEQUENCE [LARGE SCALE GENOMIC DNA]</scope>
    <source>
        <strain evidence="9 10">DSM 40503</strain>
    </source>
</reference>
<evidence type="ECO:0000256" key="1">
    <source>
        <dbReference type="ARBA" id="ARBA00004651"/>
    </source>
</evidence>
<protein>
    <submittedName>
        <fullName evidence="9">DUF2029 domain-containing protein</fullName>
    </submittedName>
</protein>
<dbReference type="GO" id="GO:0016758">
    <property type="term" value="F:hexosyltransferase activity"/>
    <property type="evidence" value="ECO:0007669"/>
    <property type="project" value="InterPro"/>
</dbReference>
<feature type="transmembrane region" description="Helical" evidence="8">
    <location>
        <begin position="323"/>
        <end position="341"/>
    </location>
</feature>
<evidence type="ECO:0000256" key="6">
    <source>
        <dbReference type="ARBA" id="ARBA00023136"/>
    </source>
</evidence>
<accession>A0A7Y7BAN9</accession>
<evidence type="ECO:0000256" key="8">
    <source>
        <dbReference type="SAM" id="Phobius"/>
    </source>
</evidence>
<comment type="caution">
    <text evidence="9">The sequence shown here is derived from an EMBL/GenBank/DDBJ whole genome shotgun (WGS) entry which is preliminary data.</text>
</comment>
<dbReference type="GO" id="GO:0005886">
    <property type="term" value="C:plasma membrane"/>
    <property type="evidence" value="ECO:0007669"/>
    <property type="project" value="UniProtKB-SubCell"/>
</dbReference>
<evidence type="ECO:0000256" key="3">
    <source>
        <dbReference type="ARBA" id="ARBA00022679"/>
    </source>
</evidence>
<dbReference type="EMBL" id="JABBXF010000098">
    <property type="protein sequence ID" value="NVK81909.1"/>
    <property type="molecule type" value="Genomic_DNA"/>
</dbReference>
<dbReference type="InterPro" id="IPR018584">
    <property type="entry name" value="GT87"/>
</dbReference>
<comment type="subcellular location">
    <subcellularLocation>
        <location evidence="1">Cell membrane</location>
        <topology evidence="1">Multi-pass membrane protein</topology>
    </subcellularLocation>
</comment>
<name>A0A7Y7BAN9_STRMO</name>
<keyword evidence="3" id="KW-0808">Transferase</keyword>